<evidence type="ECO:0000313" key="3">
    <source>
        <dbReference type="Proteomes" id="UP000287547"/>
    </source>
</evidence>
<name>A0A428ZR36_KIBAR</name>
<proteinExistence type="predicted"/>
<dbReference type="PROSITE" id="PS51257">
    <property type="entry name" value="PROKAR_LIPOPROTEIN"/>
    <property type="match status" value="1"/>
</dbReference>
<dbReference type="RefSeq" id="WP_037258105.1">
    <property type="nucleotide sequence ID" value="NZ_QHKI01000002.1"/>
</dbReference>
<sequence length="119" mass="12929">MKRVLAVAASVLALAGASITPAVAQTNSVLACTWLCFGEHDNFDGDYLMIDINLDGSCRNMPSGWDNKASSAANGSGYWVEFYDRRNCAGSYGYRLAPRSSDEDLTNNGFDNKLSAYRI</sequence>
<dbReference type="EMBL" id="QHKI01000002">
    <property type="protein sequence ID" value="RSM90515.1"/>
    <property type="molecule type" value="Genomic_DNA"/>
</dbReference>
<reference evidence="2 3" key="1">
    <citation type="submission" date="2018-05" db="EMBL/GenBank/DDBJ databases">
        <title>Evolution of GPA BGCs.</title>
        <authorList>
            <person name="Waglechner N."/>
            <person name="Wright G.D."/>
        </authorList>
    </citation>
    <scope>NUCLEOTIDE SEQUENCE [LARGE SCALE GENOMIC DNA]</scope>
    <source>
        <strain evidence="2 3">A82846</strain>
    </source>
</reference>
<dbReference type="AlphaFoldDB" id="A0A428ZR36"/>
<comment type="caution">
    <text evidence="2">The sequence shown here is derived from an EMBL/GenBank/DDBJ whole genome shotgun (WGS) entry which is preliminary data.</text>
</comment>
<evidence type="ECO:0000256" key="1">
    <source>
        <dbReference type="SAM" id="SignalP"/>
    </source>
</evidence>
<dbReference type="OrthoDB" id="3532825at2"/>
<protein>
    <recommendedName>
        <fullName evidence="4">Peptidase inhibitor family I36</fullName>
    </recommendedName>
</protein>
<evidence type="ECO:0000313" key="2">
    <source>
        <dbReference type="EMBL" id="RSM90515.1"/>
    </source>
</evidence>
<keyword evidence="1" id="KW-0732">Signal</keyword>
<feature type="signal peptide" evidence="1">
    <location>
        <begin position="1"/>
        <end position="24"/>
    </location>
</feature>
<dbReference type="Proteomes" id="UP000287547">
    <property type="component" value="Unassembled WGS sequence"/>
</dbReference>
<organism evidence="2 3">
    <name type="scientific">Kibdelosporangium aridum</name>
    <dbReference type="NCBI Taxonomy" id="2030"/>
    <lineage>
        <taxon>Bacteria</taxon>
        <taxon>Bacillati</taxon>
        <taxon>Actinomycetota</taxon>
        <taxon>Actinomycetes</taxon>
        <taxon>Pseudonocardiales</taxon>
        <taxon>Pseudonocardiaceae</taxon>
        <taxon>Kibdelosporangium</taxon>
    </lineage>
</organism>
<dbReference type="Pfam" id="PF03995">
    <property type="entry name" value="Inhibitor_I36"/>
    <property type="match status" value="1"/>
</dbReference>
<accession>A0A428ZR36</accession>
<gene>
    <name evidence="2" type="ORF">DMH04_03355</name>
</gene>
<evidence type="ECO:0008006" key="4">
    <source>
        <dbReference type="Google" id="ProtNLM"/>
    </source>
</evidence>
<dbReference type="Gene3D" id="2.60.20.10">
    <property type="entry name" value="Crystallins"/>
    <property type="match status" value="1"/>
</dbReference>
<feature type="chain" id="PRO_5019534097" description="Peptidase inhibitor family I36" evidence="1">
    <location>
        <begin position="25"/>
        <end position="119"/>
    </location>
</feature>